<dbReference type="PANTHER" id="PTHR11117:SF2">
    <property type="entry name" value="SUCCINATE--COA LIGASE [ADP_GDP-FORMING] SUBUNIT ALPHA, MITOCHONDRIAL"/>
    <property type="match status" value="1"/>
</dbReference>
<name>A0A8J4XQ06_CHIOP</name>
<dbReference type="InterPro" id="IPR016102">
    <property type="entry name" value="Succinyl-CoA_synth-like"/>
</dbReference>
<dbReference type="OrthoDB" id="1664372at2759"/>
<proteinExistence type="predicted"/>
<dbReference type="InterPro" id="IPR017440">
    <property type="entry name" value="Cit_synth/succinyl-CoA_lig_AS"/>
</dbReference>
<dbReference type="GO" id="GO:0004776">
    <property type="term" value="F:succinate-CoA ligase (GDP-forming) activity"/>
    <property type="evidence" value="ECO:0007669"/>
    <property type="project" value="TreeGrafter"/>
</dbReference>
<evidence type="ECO:0000313" key="2">
    <source>
        <dbReference type="EMBL" id="KAG0711415.1"/>
    </source>
</evidence>
<gene>
    <name evidence="2" type="primary">Scsalpha</name>
    <name evidence="2" type="ORF">GWK47_020642</name>
</gene>
<dbReference type="AlphaFoldDB" id="A0A8J4XQ06"/>
<dbReference type="InterPro" id="IPR005811">
    <property type="entry name" value="SUCC_ACL_C"/>
</dbReference>
<reference evidence="2" key="1">
    <citation type="submission" date="2020-07" db="EMBL/GenBank/DDBJ databases">
        <title>The High-quality genome of the commercially important snow crab, Chionoecetes opilio.</title>
        <authorList>
            <person name="Jeong J.-H."/>
            <person name="Ryu S."/>
        </authorList>
    </citation>
    <scope>NUCLEOTIDE SEQUENCE</scope>
    <source>
        <strain evidence="2">MADBK_172401_WGS</strain>
        <tissue evidence="2">Digestive gland</tissue>
    </source>
</reference>
<evidence type="ECO:0000313" key="3">
    <source>
        <dbReference type="Proteomes" id="UP000770661"/>
    </source>
</evidence>
<dbReference type="GO" id="GO:0004775">
    <property type="term" value="F:succinate-CoA ligase (ADP-forming) activity"/>
    <property type="evidence" value="ECO:0007669"/>
    <property type="project" value="TreeGrafter"/>
</dbReference>
<dbReference type="PROSITE" id="PS00399">
    <property type="entry name" value="SUCCINYL_COA_LIG_2"/>
    <property type="match status" value="1"/>
</dbReference>
<dbReference type="PANTHER" id="PTHR11117">
    <property type="entry name" value="SUCCINYL-COA LIGASE SUBUNIT ALPHA"/>
    <property type="match status" value="1"/>
</dbReference>
<keyword evidence="3" id="KW-1185">Reference proteome</keyword>
<dbReference type="GO" id="GO:0006099">
    <property type="term" value="P:tricarboxylic acid cycle"/>
    <property type="evidence" value="ECO:0007669"/>
    <property type="project" value="TreeGrafter"/>
</dbReference>
<dbReference type="GO" id="GO:0005739">
    <property type="term" value="C:mitochondrion"/>
    <property type="evidence" value="ECO:0007669"/>
    <property type="project" value="TreeGrafter"/>
</dbReference>
<sequence>MRVTTYLRVTISKHVDPDTKGIILIGEIGGGAEERAAEYLKEHNSGPDAKPVVSFIAGLTAPPGRRMGHAGAIISGGKGGAMDKIHALESAGVIVSRSPAQMGNLLLEEMKRLGLSHFK</sequence>
<protein>
    <submittedName>
        <fullName evidence="2">Succinate--CoA ligase [ADP/GDP-forming] subunit alpha, mitochondrial</fullName>
    </submittedName>
</protein>
<comment type="caution">
    <text evidence="2">The sequence shown here is derived from an EMBL/GenBank/DDBJ whole genome shotgun (WGS) entry which is preliminary data.</text>
</comment>
<dbReference type="Proteomes" id="UP000770661">
    <property type="component" value="Unassembled WGS sequence"/>
</dbReference>
<dbReference type="Gene3D" id="3.40.50.261">
    <property type="entry name" value="Succinyl-CoA synthetase domains"/>
    <property type="match status" value="1"/>
</dbReference>
<keyword evidence="2" id="KW-0436">Ligase</keyword>
<dbReference type="SUPFAM" id="SSF52210">
    <property type="entry name" value="Succinyl-CoA synthetase domains"/>
    <property type="match status" value="1"/>
</dbReference>
<dbReference type="Pfam" id="PF00549">
    <property type="entry name" value="Ligase_CoA"/>
    <property type="match status" value="1"/>
</dbReference>
<dbReference type="EMBL" id="JACEEZ010023319">
    <property type="protein sequence ID" value="KAG0711415.1"/>
    <property type="molecule type" value="Genomic_DNA"/>
</dbReference>
<evidence type="ECO:0000259" key="1">
    <source>
        <dbReference type="Pfam" id="PF00549"/>
    </source>
</evidence>
<dbReference type="PRINTS" id="PR01798">
    <property type="entry name" value="SCOASYNTHASE"/>
</dbReference>
<accession>A0A8J4XQ06</accession>
<dbReference type="GO" id="GO:0009361">
    <property type="term" value="C:succinate-CoA ligase complex (ADP-forming)"/>
    <property type="evidence" value="ECO:0007669"/>
    <property type="project" value="TreeGrafter"/>
</dbReference>
<organism evidence="2 3">
    <name type="scientific">Chionoecetes opilio</name>
    <name type="common">Atlantic snow crab</name>
    <name type="synonym">Cancer opilio</name>
    <dbReference type="NCBI Taxonomy" id="41210"/>
    <lineage>
        <taxon>Eukaryota</taxon>
        <taxon>Metazoa</taxon>
        <taxon>Ecdysozoa</taxon>
        <taxon>Arthropoda</taxon>
        <taxon>Crustacea</taxon>
        <taxon>Multicrustacea</taxon>
        <taxon>Malacostraca</taxon>
        <taxon>Eumalacostraca</taxon>
        <taxon>Eucarida</taxon>
        <taxon>Decapoda</taxon>
        <taxon>Pleocyemata</taxon>
        <taxon>Brachyura</taxon>
        <taxon>Eubrachyura</taxon>
        <taxon>Majoidea</taxon>
        <taxon>Majidae</taxon>
        <taxon>Chionoecetes</taxon>
    </lineage>
</organism>
<feature type="domain" description="ATP-citrate synthase/succinyl-CoA ligase C-terminal" evidence="1">
    <location>
        <begin position="15"/>
        <end position="93"/>
    </location>
</feature>